<dbReference type="InterPro" id="IPR019531">
    <property type="entry name" value="Pmp4"/>
</dbReference>
<sequence length="241" mass="26970">MTKFTHDFLAAAVKHGLLSTAYGLRNGVHYGVKIRAPHALVMTLLFKSNQPIRKNFESILKMTFVHARNLGGFVLIYKGLLALGRTAHAISGTPLLTPPGTPAEAWHALLAGWVGGMMIWAKHSSVNEQIVMYLFSRILVGLAKLLAKKGVKPFSDWTFAQTYPYFAAAVWAIVMWLFEQHPKVLQPSLEQSMRYLYHDTNAWSRDCQELAPSLASVAVTGLILWVQRGKWNTLLDLKARL</sequence>
<evidence type="ECO:0008006" key="2">
    <source>
        <dbReference type="Google" id="ProtNLM"/>
    </source>
</evidence>
<protein>
    <recommendedName>
        <fullName evidence="2">Peroxisomal membrane protein 4</fullName>
    </recommendedName>
</protein>
<organism evidence="1">
    <name type="scientific">Hemiselmis andersenii</name>
    <name type="common">Cryptophyte alga</name>
    <dbReference type="NCBI Taxonomy" id="464988"/>
    <lineage>
        <taxon>Eukaryota</taxon>
        <taxon>Cryptophyceae</taxon>
        <taxon>Cryptomonadales</taxon>
        <taxon>Hemiselmidaceae</taxon>
        <taxon>Hemiselmis</taxon>
    </lineage>
</organism>
<reference evidence="1" key="1">
    <citation type="submission" date="2021-01" db="EMBL/GenBank/DDBJ databases">
        <authorList>
            <person name="Corre E."/>
            <person name="Pelletier E."/>
            <person name="Niang G."/>
            <person name="Scheremetjew M."/>
            <person name="Finn R."/>
            <person name="Kale V."/>
            <person name="Holt S."/>
            <person name="Cochrane G."/>
            <person name="Meng A."/>
            <person name="Brown T."/>
            <person name="Cohen L."/>
        </authorList>
    </citation>
    <scope>NUCLEOTIDE SEQUENCE</scope>
    <source>
        <strain evidence="1">CCMP644</strain>
    </source>
</reference>
<dbReference type="PANTHER" id="PTHR15460">
    <property type="entry name" value="PEROXISOMAL MEMBRANE PROTEIN 4"/>
    <property type="match status" value="1"/>
</dbReference>
<dbReference type="AlphaFoldDB" id="A0A6U4LW24"/>
<dbReference type="GO" id="GO:0005778">
    <property type="term" value="C:peroxisomal membrane"/>
    <property type="evidence" value="ECO:0007669"/>
    <property type="project" value="TreeGrafter"/>
</dbReference>
<dbReference type="EMBL" id="HBFX01005220">
    <property type="protein sequence ID" value="CAD8948706.1"/>
    <property type="molecule type" value="Transcribed_RNA"/>
</dbReference>
<accession>A0A6U4LW24</accession>
<dbReference type="PANTHER" id="PTHR15460:SF3">
    <property type="entry name" value="PEROXISOMAL MEMBRANE PROTEIN 4"/>
    <property type="match status" value="1"/>
</dbReference>
<proteinExistence type="predicted"/>
<gene>
    <name evidence="1" type="ORF">HAND00432_LOCUS3224</name>
</gene>
<name>A0A6U4LW24_HEMAN</name>
<evidence type="ECO:0000313" key="1">
    <source>
        <dbReference type="EMBL" id="CAD8948706.1"/>
    </source>
</evidence>